<dbReference type="PANTHER" id="PTHR24637">
    <property type="entry name" value="COLLAGEN"/>
    <property type="match status" value="1"/>
</dbReference>
<keyword evidence="3" id="KW-1133">Transmembrane helix</keyword>
<keyword evidence="3" id="KW-0472">Membrane</keyword>
<dbReference type="PANTHER" id="PTHR24637:SF424">
    <property type="entry name" value="NEMATODE CUTICLE COLLAGEN N-TERMINAL DOMAIN-CONTAINING PROTEIN"/>
    <property type="match status" value="1"/>
</dbReference>
<feature type="transmembrane region" description="Helical" evidence="3">
    <location>
        <begin position="20"/>
        <end position="43"/>
    </location>
</feature>
<feature type="compositionally biased region" description="Low complexity" evidence="2">
    <location>
        <begin position="212"/>
        <end position="264"/>
    </location>
</feature>
<evidence type="ECO:0000256" key="3">
    <source>
        <dbReference type="SAM" id="Phobius"/>
    </source>
</evidence>
<sequence length="457" mass="48812">MGFSLQRLDKPIKQDKNVPIVMACAFCTLVLIAASFTILYVYLQLLEMDQVFMNEIADYKISTDKAWSELVQKKPRSFVYQNSLSARNKRQYENFAQENQGPAQNCNCAPSSRNCPAGPPGPKGEKGEQGLPGPDGQPGRSGAQGEKYVFEEVKPPCIRCPIGPPGLRGEPGAPGQPGANGHDGIDGHDGRDGQSGPKGPREMWRWSKGVLTRGPKGPTGQPGPQGTSGVSGTDGPAGPLGPAGDVGPQGPPGVDGVPGIPGNDGKPGSNAPDSSYCPCPSRVTGLPAHRLDGNVERKTTNNPTAFPAQRVIQADEEFISSSRPGLRSGQSTVFLVPGCSGSSFGQGTLQQLLYLRVSLCQYAHFPTEKTLIEHCDKVHQNITRMEFKQSMTADKMKSRAEIHTSLSKSISECIGNQKSADQGVPENHQITNTTTKREPITLEDISWDVDSADASTH</sequence>
<proteinExistence type="predicted"/>
<keyword evidence="1" id="KW-0677">Repeat</keyword>
<accession>A0A915DAP2</accession>
<keyword evidence="3" id="KW-0812">Transmembrane</keyword>
<feature type="compositionally biased region" description="Basic and acidic residues" evidence="2">
    <location>
        <begin position="183"/>
        <end position="192"/>
    </location>
</feature>
<evidence type="ECO:0000256" key="1">
    <source>
        <dbReference type="ARBA" id="ARBA00022737"/>
    </source>
</evidence>
<keyword evidence="4" id="KW-1185">Reference proteome</keyword>
<dbReference type="Gene3D" id="1.20.5.320">
    <property type="entry name" value="6-Phosphogluconate Dehydrogenase, domain 3"/>
    <property type="match status" value="1"/>
</dbReference>
<name>A0A915DAP2_9BILA</name>
<feature type="region of interest" description="Disordered" evidence="2">
    <location>
        <begin position="161"/>
        <end position="281"/>
    </location>
</feature>
<feature type="region of interest" description="Disordered" evidence="2">
    <location>
        <begin position="115"/>
        <end position="144"/>
    </location>
</feature>
<organism evidence="4 5">
    <name type="scientific">Ditylenchus dipsaci</name>
    <dbReference type="NCBI Taxonomy" id="166011"/>
    <lineage>
        <taxon>Eukaryota</taxon>
        <taxon>Metazoa</taxon>
        <taxon>Ecdysozoa</taxon>
        <taxon>Nematoda</taxon>
        <taxon>Chromadorea</taxon>
        <taxon>Rhabditida</taxon>
        <taxon>Tylenchina</taxon>
        <taxon>Tylenchomorpha</taxon>
        <taxon>Sphaerularioidea</taxon>
        <taxon>Anguinidae</taxon>
        <taxon>Anguininae</taxon>
        <taxon>Ditylenchus</taxon>
    </lineage>
</organism>
<evidence type="ECO:0000313" key="4">
    <source>
        <dbReference type="Proteomes" id="UP000887574"/>
    </source>
</evidence>
<evidence type="ECO:0000313" key="5">
    <source>
        <dbReference type="WBParaSite" id="jg17262"/>
    </source>
</evidence>
<dbReference type="AlphaFoldDB" id="A0A915DAP2"/>
<protein>
    <submittedName>
        <fullName evidence="5">Col_cuticle_N domain-containing protein</fullName>
    </submittedName>
</protein>
<feature type="region of interest" description="Disordered" evidence="2">
    <location>
        <begin position="417"/>
        <end position="437"/>
    </location>
</feature>
<evidence type="ECO:0000256" key="2">
    <source>
        <dbReference type="SAM" id="MobiDB-lite"/>
    </source>
</evidence>
<dbReference type="Pfam" id="PF01391">
    <property type="entry name" value="Collagen"/>
    <property type="match status" value="2"/>
</dbReference>
<dbReference type="WBParaSite" id="jg17262">
    <property type="protein sequence ID" value="jg17262"/>
    <property type="gene ID" value="jg17262"/>
</dbReference>
<dbReference type="InterPro" id="IPR008160">
    <property type="entry name" value="Collagen"/>
</dbReference>
<dbReference type="Proteomes" id="UP000887574">
    <property type="component" value="Unplaced"/>
</dbReference>
<reference evidence="5" key="1">
    <citation type="submission" date="2022-11" db="UniProtKB">
        <authorList>
            <consortium name="WormBaseParasite"/>
        </authorList>
    </citation>
    <scope>IDENTIFICATION</scope>
</reference>